<sequence>MRVLVLASIQPRAKNLNNSAEQGEGAHRDQKADFCVKEAEKSLYGGSIFLDHM</sequence>
<name>A0A4S2MBM8_OPIFE</name>
<keyword evidence="2" id="KW-1185">Reference proteome</keyword>
<protein>
    <submittedName>
        <fullName evidence="1">Uncharacterized protein</fullName>
    </submittedName>
</protein>
<reference evidence="1 2" key="1">
    <citation type="journal article" date="2019" name="BMC Genomics">
        <title>New insights from Opisthorchis felineus genome: update on genomics of the epidemiologically important liver flukes.</title>
        <authorList>
            <person name="Ershov N.I."/>
            <person name="Mordvinov V.A."/>
            <person name="Prokhortchouk E.B."/>
            <person name="Pakharukova M.Y."/>
            <person name="Gunbin K.V."/>
            <person name="Ustyantsev K."/>
            <person name="Genaev M.A."/>
            <person name="Blinov A.G."/>
            <person name="Mazur A."/>
            <person name="Boulygina E."/>
            <person name="Tsygankova S."/>
            <person name="Khrameeva E."/>
            <person name="Chekanov N."/>
            <person name="Fan G."/>
            <person name="Xiao A."/>
            <person name="Zhang H."/>
            <person name="Xu X."/>
            <person name="Yang H."/>
            <person name="Solovyev V."/>
            <person name="Lee S.M."/>
            <person name="Liu X."/>
            <person name="Afonnikov D.A."/>
            <person name="Skryabin K.G."/>
        </authorList>
    </citation>
    <scope>NUCLEOTIDE SEQUENCE [LARGE SCALE GENOMIC DNA]</scope>
    <source>
        <strain evidence="1">AK-0245</strain>
        <tissue evidence="1">Whole organism</tissue>
    </source>
</reference>
<accession>A0A4S2MBM8</accession>
<organism evidence="1 2">
    <name type="scientific">Opisthorchis felineus</name>
    <dbReference type="NCBI Taxonomy" id="147828"/>
    <lineage>
        <taxon>Eukaryota</taxon>
        <taxon>Metazoa</taxon>
        <taxon>Spiralia</taxon>
        <taxon>Lophotrochozoa</taxon>
        <taxon>Platyhelminthes</taxon>
        <taxon>Trematoda</taxon>
        <taxon>Digenea</taxon>
        <taxon>Opisthorchiida</taxon>
        <taxon>Opisthorchiata</taxon>
        <taxon>Opisthorchiidae</taxon>
        <taxon>Opisthorchis</taxon>
    </lineage>
</organism>
<dbReference type="AlphaFoldDB" id="A0A4S2MBM8"/>
<feature type="non-terminal residue" evidence="1">
    <location>
        <position position="53"/>
    </location>
</feature>
<comment type="caution">
    <text evidence="1">The sequence shown here is derived from an EMBL/GenBank/DDBJ whole genome shotgun (WGS) entry which is preliminary data.</text>
</comment>
<dbReference type="EMBL" id="SJOL01002287">
    <property type="protein sequence ID" value="TGZ73960.1"/>
    <property type="molecule type" value="Genomic_DNA"/>
</dbReference>
<evidence type="ECO:0000313" key="2">
    <source>
        <dbReference type="Proteomes" id="UP000308267"/>
    </source>
</evidence>
<dbReference type="Proteomes" id="UP000308267">
    <property type="component" value="Unassembled WGS sequence"/>
</dbReference>
<evidence type="ECO:0000313" key="1">
    <source>
        <dbReference type="EMBL" id="TGZ73960.1"/>
    </source>
</evidence>
<gene>
    <name evidence="1" type="ORF">CRM22_001216</name>
</gene>
<proteinExistence type="predicted"/>